<comment type="caution">
    <text evidence="3">The sequence shown here is derived from an EMBL/GenBank/DDBJ whole genome shotgun (WGS) entry which is preliminary data.</text>
</comment>
<keyword evidence="1" id="KW-0732">Signal</keyword>
<accession>A0A9X0QI04</accession>
<proteinExistence type="predicted"/>
<dbReference type="InterPro" id="IPR037682">
    <property type="entry name" value="TonB_C"/>
</dbReference>
<organism evidence="3 4">
    <name type="scientific">Tunturiibacter gelidiferens</name>
    <dbReference type="NCBI Taxonomy" id="3069689"/>
    <lineage>
        <taxon>Bacteria</taxon>
        <taxon>Pseudomonadati</taxon>
        <taxon>Acidobacteriota</taxon>
        <taxon>Terriglobia</taxon>
        <taxon>Terriglobales</taxon>
        <taxon>Acidobacteriaceae</taxon>
        <taxon>Tunturiibacter</taxon>
    </lineage>
</organism>
<dbReference type="AlphaFoldDB" id="A0A9X0QI04"/>
<protein>
    <submittedName>
        <fullName evidence="3">TonB family protein</fullName>
    </submittedName>
</protein>
<name>A0A9X0QI04_9BACT</name>
<dbReference type="EMBL" id="JACHEB010000011">
    <property type="protein sequence ID" value="MBB5330598.1"/>
    <property type="molecule type" value="Genomic_DNA"/>
</dbReference>
<sequence length="111" mass="12056">MRPAWAPLVIFLVAPVTMTLQAQSMPSVVPPRLISIPNPDCRSGKSCHRTHGQVRLIVDVLPDGKVGEVRVELGDPVLAEAATEAAQQAEFVAGSYLGKPQNMDYVLRFSF</sequence>
<evidence type="ECO:0000313" key="3">
    <source>
        <dbReference type="EMBL" id="MBB5330598.1"/>
    </source>
</evidence>
<feature type="signal peptide" evidence="1">
    <location>
        <begin position="1"/>
        <end position="22"/>
    </location>
</feature>
<gene>
    <name evidence="3" type="ORF">HDF14_004234</name>
</gene>
<dbReference type="RefSeq" id="WP_183980199.1">
    <property type="nucleotide sequence ID" value="NZ_JACHEB010000011.1"/>
</dbReference>
<dbReference type="SUPFAM" id="SSF74653">
    <property type="entry name" value="TolA/TonB C-terminal domain"/>
    <property type="match status" value="1"/>
</dbReference>
<dbReference type="Gene3D" id="3.30.1150.10">
    <property type="match status" value="1"/>
</dbReference>
<dbReference type="Pfam" id="PF03544">
    <property type="entry name" value="TonB_C"/>
    <property type="match status" value="1"/>
</dbReference>
<feature type="chain" id="PRO_5040925488" evidence="1">
    <location>
        <begin position="23"/>
        <end position="111"/>
    </location>
</feature>
<dbReference type="GO" id="GO:0055085">
    <property type="term" value="P:transmembrane transport"/>
    <property type="evidence" value="ECO:0007669"/>
    <property type="project" value="InterPro"/>
</dbReference>
<feature type="domain" description="TonB C-terminal" evidence="2">
    <location>
        <begin position="49"/>
        <end position="111"/>
    </location>
</feature>
<dbReference type="Proteomes" id="UP000535182">
    <property type="component" value="Unassembled WGS sequence"/>
</dbReference>
<keyword evidence="4" id="KW-1185">Reference proteome</keyword>
<evidence type="ECO:0000259" key="2">
    <source>
        <dbReference type="Pfam" id="PF03544"/>
    </source>
</evidence>
<evidence type="ECO:0000313" key="4">
    <source>
        <dbReference type="Proteomes" id="UP000535182"/>
    </source>
</evidence>
<reference evidence="3 4" key="1">
    <citation type="submission" date="2020-08" db="EMBL/GenBank/DDBJ databases">
        <title>Genomic Encyclopedia of Type Strains, Phase IV (KMG-V): Genome sequencing to study the core and pangenomes of soil and plant-associated prokaryotes.</title>
        <authorList>
            <person name="Whitman W."/>
        </authorList>
    </citation>
    <scope>NUCLEOTIDE SEQUENCE [LARGE SCALE GENOMIC DNA]</scope>
    <source>
        <strain evidence="3 4">X5P2</strain>
    </source>
</reference>
<evidence type="ECO:0000256" key="1">
    <source>
        <dbReference type="SAM" id="SignalP"/>
    </source>
</evidence>